<evidence type="ECO:0000256" key="1">
    <source>
        <dbReference type="SAM" id="Coils"/>
    </source>
</evidence>
<feature type="chain" id="PRO_5009514890" description="DUF5667 domain-containing protein" evidence="2">
    <location>
        <begin position="23"/>
        <end position="184"/>
    </location>
</feature>
<keyword evidence="1" id="KW-0175">Coiled coil</keyword>
<reference evidence="3 4" key="1">
    <citation type="journal article" date="2016" name="Nat. Commun.">
        <title>Thousands of microbial genomes shed light on interconnected biogeochemical processes in an aquifer system.</title>
        <authorList>
            <person name="Anantharaman K."/>
            <person name="Brown C.T."/>
            <person name="Hug L.A."/>
            <person name="Sharon I."/>
            <person name="Castelle C.J."/>
            <person name="Probst A.J."/>
            <person name="Thomas B.C."/>
            <person name="Singh A."/>
            <person name="Wilkins M.J."/>
            <person name="Karaoz U."/>
            <person name="Brodie E.L."/>
            <person name="Williams K.H."/>
            <person name="Hubbard S.S."/>
            <person name="Banfield J.F."/>
        </authorList>
    </citation>
    <scope>NUCLEOTIDE SEQUENCE [LARGE SCALE GENOMIC DNA]</scope>
</reference>
<keyword evidence="2" id="KW-0732">Signal</keyword>
<name>A0A1F4UQX8_UNCKA</name>
<comment type="caution">
    <text evidence="3">The sequence shown here is derived from an EMBL/GenBank/DDBJ whole genome shotgun (WGS) entry which is preliminary data.</text>
</comment>
<proteinExistence type="predicted"/>
<accession>A0A1F4UQX8</accession>
<organism evidence="3 4">
    <name type="scientific">candidate division WWE3 bacterium RIFCSPHIGHO2_01_FULL_42_13</name>
    <dbReference type="NCBI Taxonomy" id="1802617"/>
    <lineage>
        <taxon>Bacteria</taxon>
        <taxon>Katanobacteria</taxon>
    </lineage>
</organism>
<protein>
    <recommendedName>
        <fullName evidence="5">DUF5667 domain-containing protein</fullName>
    </recommendedName>
</protein>
<evidence type="ECO:0000313" key="4">
    <source>
        <dbReference type="Proteomes" id="UP000176608"/>
    </source>
</evidence>
<dbReference type="EMBL" id="MEVA01000012">
    <property type="protein sequence ID" value="OGC47365.1"/>
    <property type="molecule type" value="Genomic_DNA"/>
</dbReference>
<gene>
    <name evidence="3" type="ORF">A2886_01950</name>
</gene>
<feature type="coiled-coil region" evidence="1">
    <location>
        <begin position="100"/>
        <end position="162"/>
    </location>
</feature>
<evidence type="ECO:0008006" key="5">
    <source>
        <dbReference type="Google" id="ProtNLM"/>
    </source>
</evidence>
<dbReference type="Proteomes" id="UP000176608">
    <property type="component" value="Unassembled WGS sequence"/>
</dbReference>
<feature type="signal peptide" evidence="2">
    <location>
        <begin position="1"/>
        <end position="22"/>
    </location>
</feature>
<dbReference type="AlphaFoldDB" id="A0A1F4UQX8"/>
<evidence type="ECO:0000256" key="2">
    <source>
        <dbReference type="SAM" id="SignalP"/>
    </source>
</evidence>
<sequence>MIKTKILALPLFFILLTSSALAIERPDYAGNSNSQEKRELAQNRLGEAKLRSCQARENSIKTRADSLQGLATNMMEKFDAITERVKEFYDTKVVPEGNTVENYDELLDDIDAKKEAVQNALDKAKDGINGFSCDGDDPKGLLTQYKEDMQAVKSALKDYRTSIKNLIVAVHTAVGEKTQEENNE</sequence>
<evidence type="ECO:0000313" key="3">
    <source>
        <dbReference type="EMBL" id="OGC47365.1"/>
    </source>
</evidence>